<reference evidence="7 8" key="1">
    <citation type="submission" date="2016-05" db="EMBL/GenBank/DDBJ databases">
        <title>Complete genome sequence of two 2,5-diketo-D-glunonic acid producing strain Tatumella citrea.</title>
        <authorList>
            <person name="Duan C."/>
            <person name="Yang J."/>
            <person name="Yang S."/>
        </authorList>
    </citation>
    <scope>NUCLEOTIDE SEQUENCE [LARGE SCALE GENOMIC DNA]</scope>
    <source>
        <strain evidence="6 7">ATCC 39140</strain>
        <strain evidence="5 8">DSM 13699</strain>
    </source>
</reference>
<dbReference type="RefSeq" id="WP_087486736.1">
    <property type="nucleotide sequence ID" value="NZ_CP015579.1"/>
</dbReference>
<evidence type="ECO:0000256" key="3">
    <source>
        <dbReference type="SAM" id="SignalP"/>
    </source>
</evidence>
<dbReference type="PANTHER" id="PTHR35936:SF13">
    <property type="entry name" value="HISTIDINE-BINDING PERIPLASMIC PROTEIN"/>
    <property type="match status" value="1"/>
</dbReference>
<feature type="signal peptide" evidence="3">
    <location>
        <begin position="1"/>
        <end position="18"/>
    </location>
</feature>
<dbReference type="Proteomes" id="UP000195814">
    <property type="component" value="Chromosome"/>
</dbReference>
<evidence type="ECO:0000256" key="2">
    <source>
        <dbReference type="ARBA" id="ARBA00022729"/>
    </source>
</evidence>
<keyword evidence="2 3" id="KW-0732">Signal</keyword>
<protein>
    <submittedName>
        <fullName evidence="5">ABC transporter substrate-binding protein</fullName>
    </submittedName>
</protein>
<proteinExistence type="inferred from homology"/>
<dbReference type="Gene3D" id="3.40.190.10">
    <property type="entry name" value="Periplasmic binding protein-like II"/>
    <property type="match status" value="2"/>
</dbReference>
<comment type="similarity">
    <text evidence="1">Belongs to the bacterial solute-binding protein 3 family.</text>
</comment>
<evidence type="ECO:0000259" key="4">
    <source>
        <dbReference type="SMART" id="SM00062"/>
    </source>
</evidence>
<dbReference type="EMBL" id="CP015579">
    <property type="protein sequence ID" value="ARU92323.1"/>
    <property type="molecule type" value="Genomic_DNA"/>
</dbReference>
<evidence type="ECO:0000256" key="1">
    <source>
        <dbReference type="ARBA" id="ARBA00010333"/>
    </source>
</evidence>
<dbReference type="Proteomes" id="UP000195729">
    <property type="component" value="Chromosome"/>
</dbReference>
<dbReference type="SUPFAM" id="SSF53850">
    <property type="entry name" value="Periplasmic binding protein-like II"/>
    <property type="match status" value="1"/>
</dbReference>
<dbReference type="Pfam" id="PF00497">
    <property type="entry name" value="SBP_bac_3"/>
    <property type="match status" value="1"/>
</dbReference>
<sequence>MKKWILLMLAGGMSGCYAAEALPSLTVGIDPTFPPFEYMDDSGHLAGFDVQLGKEICQRIQRHCTFISLPFDSLIPALQARKFDIILSSLSINDERRKSIDFSLPLFSTPVYLIAAKSSPLVADAASLKGRRVGVQQGSVFETYADKYWRPQGVDIVTYQSPDQIYTDLTAGRLDASLDDAVSATFSFLKKPQGANYALKGKEVTDLALFGQGTGIGFRKGDDLKLQQQVNQAITDIYSDGSFSKLSHQWFTFNVAVSQNKAG</sequence>
<dbReference type="PANTHER" id="PTHR35936">
    <property type="entry name" value="MEMBRANE-BOUND LYTIC MUREIN TRANSGLYCOSYLASE F"/>
    <property type="match status" value="1"/>
</dbReference>
<accession>A0A1Y0L2V6</accession>
<name>A0A1Y0L2V6_TATCI</name>
<evidence type="ECO:0000313" key="6">
    <source>
        <dbReference type="EMBL" id="ARU96358.1"/>
    </source>
</evidence>
<dbReference type="InterPro" id="IPR001638">
    <property type="entry name" value="Solute-binding_3/MltF_N"/>
</dbReference>
<dbReference type="KEGG" id="tci:A7K98_00030"/>
<dbReference type="AlphaFoldDB" id="A0A1Y0L2V6"/>
<feature type="chain" id="PRO_5012033308" evidence="3">
    <location>
        <begin position="19"/>
        <end position="263"/>
    </location>
</feature>
<evidence type="ECO:0000313" key="8">
    <source>
        <dbReference type="Proteomes" id="UP000195814"/>
    </source>
</evidence>
<dbReference type="PROSITE" id="PS51257">
    <property type="entry name" value="PROKAR_LIPOPROTEIN"/>
    <property type="match status" value="1"/>
</dbReference>
<gene>
    <name evidence="5" type="ORF">A7K98_00030</name>
    <name evidence="6" type="ORF">A7K99_00030</name>
</gene>
<evidence type="ECO:0000313" key="7">
    <source>
        <dbReference type="Proteomes" id="UP000195729"/>
    </source>
</evidence>
<evidence type="ECO:0000313" key="5">
    <source>
        <dbReference type="EMBL" id="ARU92323.1"/>
    </source>
</evidence>
<keyword evidence="7" id="KW-1185">Reference proteome</keyword>
<organism evidence="5 8">
    <name type="scientific">Tatumella citrea</name>
    <name type="common">Pantoea citrea</name>
    <dbReference type="NCBI Taxonomy" id="53336"/>
    <lineage>
        <taxon>Bacteria</taxon>
        <taxon>Pseudomonadati</taxon>
        <taxon>Pseudomonadota</taxon>
        <taxon>Gammaproteobacteria</taxon>
        <taxon>Enterobacterales</taxon>
        <taxon>Erwiniaceae</taxon>
        <taxon>Tatumella</taxon>
    </lineage>
</organism>
<feature type="domain" description="Solute-binding protein family 3/N-terminal" evidence="4">
    <location>
        <begin position="24"/>
        <end position="254"/>
    </location>
</feature>
<dbReference type="OrthoDB" id="9768183at2"/>
<dbReference type="EMBL" id="CP015581">
    <property type="protein sequence ID" value="ARU96358.1"/>
    <property type="molecule type" value="Genomic_DNA"/>
</dbReference>
<dbReference type="SMART" id="SM00062">
    <property type="entry name" value="PBPb"/>
    <property type="match status" value="1"/>
</dbReference>